<dbReference type="HOGENOM" id="CLU_3190767_0_0_6"/>
<organism evidence="1 2">
    <name type="scientific">Xenorhabdus bovienii str. oregonense</name>
    <dbReference type="NCBI Taxonomy" id="1398202"/>
    <lineage>
        <taxon>Bacteria</taxon>
        <taxon>Pseudomonadati</taxon>
        <taxon>Pseudomonadota</taxon>
        <taxon>Gammaproteobacteria</taxon>
        <taxon>Enterobacterales</taxon>
        <taxon>Morganellaceae</taxon>
        <taxon>Xenorhabdus</taxon>
    </lineage>
</organism>
<evidence type="ECO:0000313" key="1">
    <source>
        <dbReference type="EMBL" id="CDH04712.1"/>
    </source>
</evidence>
<protein>
    <submittedName>
        <fullName evidence="1">Uncharacterized protein</fullName>
    </submittedName>
</protein>
<dbReference type="EMBL" id="CBSX010000043">
    <property type="protein sequence ID" value="CDH04712.1"/>
    <property type="molecule type" value="Genomic_DNA"/>
</dbReference>
<sequence>MALLHEDYTPFIQPLSGFSCQNVERLTVDQLCQKLKHLDTLMLISG</sequence>
<dbReference type="AlphaFoldDB" id="A0A077NRJ4"/>
<proteinExistence type="predicted"/>
<evidence type="ECO:0000313" key="2">
    <source>
        <dbReference type="Proteomes" id="UP000028483"/>
    </source>
</evidence>
<accession>A0A077NRJ4</accession>
<name>A0A077NRJ4_XENBV</name>
<reference evidence="1" key="1">
    <citation type="submission" date="2013-07" db="EMBL/GenBank/DDBJ databases">
        <title>Sub-species coevolution in mutualistic symbiosis.</title>
        <authorList>
            <person name="Murfin K."/>
            <person name="Klassen J."/>
            <person name="Lee M."/>
            <person name="Forst S."/>
            <person name="Stock P."/>
            <person name="Goodrich-Blair H."/>
        </authorList>
    </citation>
    <scope>NUCLEOTIDE SEQUENCE [LARGE SCALE GENOMIC DNA]</scope>
    <source>
        <strain evidence="1">Oregonense</strain>
    </source>
</reference>
<comment type="caution">
    <text evidence="1">The sequence shown here is derived from an EMBL/GenBank/DDBJ whole genome shotgun (WGS) entry which is preliminary data.</text>
</comment>
<dbReference type="Proteomes" id="UP000028483">
    <property type="component" value="Unassembled WGS sequence"/>
</dbReference>
<gene>
    <name evidence="1" type="ORF">XBO1_1370008</name>
</gene>